<feature type="region of interest" description="Disordered" evidence="1">
    <location>
        <begin position="1134"/>
        <end position="1191"/>
    </location>
</feature>
<gene>
    <name evidence="4" type="primary">MAIL3_16</name>
    <name evidence="4" type="ORF">CK203_062760</name>
</gene>
<feature type="compositionally biased region" description="Basic residues" evidence="1">
    <location>
        <begin position="1175"/>
        <end position="1185"/>
    </location>
</feature>
<sequence length="1191" mass="134466">MIKAQCTLSVAAIQASIVEKFGYQISYKKASKAKLKALTNLFGDFYKSYAELPHFFIALEQANPGCVVISKTFPGIMENTEIFQRVFWTFQPSIEGFKHCRPVLSIDGTHLYGKYKGTLMIAMGCDGNNQLFPLAFALTEGENIDSWGWFLACIRTRVTNRRKLCVISDRHPGIMAAMSDVHLAWSEPYAYHRVCMRHLASNFMTRFKDKILKNLMCRAALATKIEKFNKHMNTIGRINAAAQQWLEAIPFEKWALSHDGGRRYVIMTTNMSEVFNSVLKGARSLPVTALVQLTFFRLNSYFVVRREQGANRLASSEEYTPYVDAKMKANVVKAGSHEIVLYDHIQGQFHVKSNRGTKSCSTRGRTYRVNLQEYACTCVLFIYLHNFVTDMEYRGHSSDPDPLDTSILVLQDRHRSHLVDSGQLASVLTCRQHISRFMREWEMDPRLRPYIIRSGFYGVYRIGHITLDWGLITSLVERWRPETHTFHLPVGEMTITLQDVAVILGLRIHGLPITGTCDIDWSLLCYELLGVTPPTSEIKGSAISTRWLCHQFSHPPVDLDDATLEQYARAFILGLIGSALFTDKKGTHIHMCYLPLLRDLTQTSMYSWGSAVLAHLYRELCRASLDGAINIAGCVTLLQLWSWERLHLGRPDFGRPPAPPAAQHLEHDAVDDLPAEHLEQGLQDEALLHEGLLADPLGCRWRVPLSWAQNPSRVLTFYRDQLDAQTHDQVLWEPYMGDLVAHLPAISLADQEIWRTMSPLICFDIVEWHRPERVLRQFGLQQGIPPSCSIEQHLHSVDRRGRHKYDWEAFHAQYITLWASRVERIVTAPPMVGAMQFHDPYMEWYRRITRRLITPPLHRDQMRYHSTAATTQLLITGMVEIASRSAGPTLGALGNIHRIAIDILHAIGEDHRIHFARQSPTSSYPSMRPPVSATTVRMQPIRGRGRDSRRDGGRAGRQPRRSMHPPETMLAPSTSSTPFAPEVSTLPPSPLPSPSLRPSPLEHVVSDTTLPSPVFPSTYATIPDVTTPETTPLSINLPSPLPCLEETTTPHVTSPSSLIFPLLEPTISDVIAPATTTVDVILPSPISPLLDATISDITVPEIAPPSTTLPSPTPLPIETTMHHTLTHVTQLDVCPPRRRRGPRRRRVLPPSAPSQPIHTETWQIAQIDSTEMSPYHRRPQRKRKTPSCGTH</sequence>
<evidence type="ECO:0000256" key="1">
    <source>
        <dbReference type="SAM" id="MobiDB-lite"/>
    </source>
</evidence>
<evidence type="ECO:0000259" key="2">
    <source>
        <dbReference type="Pfam" id="PF10536"/>
    </source>
</evidence>
<proteinExistence type="predicted"/>
<reference evidence="4 5" key="1">
    <citation type="journal article" date="2018" name="PLoS Genet.">
        <title>Population sequencing reveals clonal diversity and ancestral inbreeding in the grapevine cultivar Chardonnay.</title>
        <authorList>
            <person name="Roach M.J."/>
            <person name="Johnson D.L."/>
            <person name="Bohlmann J."/>
            <person name="van Vuuren H.J."/>
            <person name="Jones S.J."/>
            <person name="Pretorius I.S."/>
            <person name="Schmidt S.A."/>
            <person name="Borneman A.R."/>
        </authorList>
    </citation>
    <scope>NUCLEOTIDE SEQUENCE [LARGE SCALE GENOMIC DNA]</scope>
    <source>
        <strain evidence="5">cv. Chardonnay</strain>
        <tissue evidence="4">Leaf</tissue>
    </source>
</reference>
<accession>A0A438GAT5</accession>
<feature type="compositionally biased region" description="Pro residues" evidence="1">
    <location>
        <begin position="987"/>
        <end position="997"/>
    </location>
</feature>
<dbReference type="Proteomes" id="UP000288805">
    <property type="component" value="Unassembled WGS sequence"/>
</dbReference>
<evidence type="ECO:0000313" key="4">
    <source>
        <dbReference type="EMBL" id="RVW69314.1"/>
    </source>
</evidence>
<feature type="domain" description="MULE transposase" evidence="3">
    <location>
        <begin position="103"/>
        <end position="202"/>
    </location>
</feature>
<dbReference type="InterPro" id="IPR044824">
    <property type="entry name" value="MAIN-like"/>
</dbReference>
<dbReference type="InterPro" id="IPR019557">
    <property type="entry name" value="AminoTfrase-like_pln_mobile"/>
</dbReference>
<organism evidence="4 5">
    <name type="scientific">Vitis vinifera</name>
    <name type="common">Grape</name>
    <dbReference type="NCBI Taxonomy" id="29760"/>
    <lineage>
        <taxon>Eukaryota</taxon>
        <taxon>Viridiplantae</taxon>
        <taxon>Streptophyta</taxon>
        <taxon>Embryophyta</taxon>
        <taxon>Tracheophyta</taxon>
        <taxon>Spermatophyta</taxon>
        <taxon>Magnoliopsida</taxon>
        <taxon>eudicotyledons</taxon>
        <taxon>Gunneridae</taxon>
        <taxon>Pentapetalae</taxon>
        <taxon>rosids</taxon>
        <taxon>Vitales</taxon>
        <taxon>Vitaceae</taxon>
        <taxon>Viteae</taxon>
        <taxon>Vitis</taxon>
    </lineage>
</organism>
<feature type="compositionally biased region" description="Polar residues" evidence="1">
    <location>
        <begin position="1154"/>
        <end position="1172"/>
    </location>
</feature>
<dbReference type="PANTHER" id="PTHR46033:SF8">
    <property type="entry name" value="PROTEIN MAINTENANCE OF MERISTEMS-LIKE"/>
    <property type="match status" value="1"/>
</dbReference>
<dbReference type="InterPro" id="IPR018289">
    <property type="entry name" value="MULE_transposase_dom"/>
</dbReference>
<dbReference type="Pfam" id="PF10536">
    <property type="entry name" value="PMD"/>
    <property type="match status" value="1"/>
</dbReference>
<dbReference type="EMBL" id="QGNW01000501">
    <property type="protein sequence ID" value="RVW69314.1"/>
    <property type="molecule type" value="Genomic_DNA"/>
</dbReference>
<feature type="compositionally biased region" description="Basic and acidic residues" evidence="1">
    <location>
        <begin position="944"/>
        <end position="954"/>
    </location>
</feature>
<feature type="region of interest" description="Disordered" evidence="1">
    <location>
        <begin position="916"/>
        <end position="1000"/>
    </location>
</feature>
<dbReference type="GO" id="GO:0010073">
    <property type="term" value="P:meristem maintenance"/>
    <property type="evidence" value="ECO:0007669"/>
    <property type="project" value="InterPro"/>
</dbReference>
<name>A0A438GAT5_VITVI</name>
<evidence type="ECO:0000259" key="3">
    <source>
        <dbReference type="Pfam" id="PF10551"/>
    </source>
</evidence>
<dbReference type="AlphaFoldDB" id="A0A438GAT5"/>
<dbReference type="PANTHER" id="PTHR46033">
    <property type="entry name" value="PROTEIN MAIN-LIKE 2"/>
    <property type="match status" value="1"/>
</dbReference>
<protein>
    <submittedName>
        <fullName evidence="4">Serine/threonine-protein phosphatase 7 long form-like</fullName>
    </submittedName>
</protein>
<evidence type="ECO:0000313" key="5">
    <source>
        <dbReference type="Proteomes" id="UP000288805"/>
    </source>
</evidence>
<feature type="compositionally biased region" description="Basic residues" evidence="1">
    <location>
        <begin position="1136"/>
        <end position="1147"/>
    </location>
</feature>
<dbReference type="Pfam" id="PF10551">
    <property type="entry name" value="MULE"/>
    <property type="match status" value="1"/>
</dbReference>
<feature type="domain" description="Aminotransferase-like plant mobile" evidence="2">
    <location>
        <begin position="455"/>
        <end position="846"/>
    </location>
</feature>
<comment type="caution">
    <text evidence="4">The sequence shown here is derived from an EMBL/GenBank/DDBJ whole genome shotgun (WGS) entry which is preliminary data.</text>
</comment>